<accession>B9TMR4</accession>
<dbReference type="InParanoid" id="B9TMR4"/>
<evidence type="ECO:0000313" key="2">
    <source>
        <dbReference type="Proteomes" id="UP000008311"/>
    </source>
</evidence>
<name>B9TMR4_RICCO</name>
<sequence>MPPAMWSVLMRSTSTGVADKSQPEGADKSDARALAVLNEKVAGWKPGQTIWILNSLPYAKRLEYGWSKQAPGGMVRLAVQNYSQTIKKVADQVRRT</sequence>
<gene>
    <name evidence="1" type="ORF">RCOM_2155630</name>
</gene>
<dbReference type="EMBL" id="EQ989948">
    <property type="protein sequence ID" value="EEF22851.1"/>
    <property type="molecule type" value="Genomic_DNA"/>
</dbReference>
<proteinExistence type="predicted"/>
<evidence type="ECO:0000313" key="1">
    <source>
        <dbReference type="EMBL" id="EEF22851.1"/>
    </source>
</evidence>
<keyword evidence="2" id="KW-1185">Reference proteome</keyword>
<reference evidence="2" key="1">
    <citation type="journal article" date="2010" name="Nat. Biotechnol.">
        <title>Draft genome sequence of the oilseed species Ricinus communis.</title>
        <authorList>
            <person name="Chan A.P."/>
            <person name="Crabtree J."/>
            <person name="Zhao Q."/>
            <person name="Lorenzi H."/>
            <person name="Orvis J."/>
            <person name="Puiu D."/>
            <person name="Melake-Berhan A."/>
            <person name="Jones K.M."/>
            <person name="Redman J."/>
            <person name="Chen G."/>
            <person name="Cahoon E.B."/>
            <person name="Gedil M."/>
            <person name="Stanke M."/>
            <person name="Haas B.J."/>
            <person name="Wortman J.R."/>
            <person name="Fraser-Liggett C.M."/>
            <person name="Ravel J."/>
            <person name="Rabinowicz P.D."/>
        </authorList>
    </citation>
    <scope>NUCLEOTIDE SEQUENCE [LARGE SCALE GENOMIC DNA]</scope>
    <source>
        <strain evidence="2">cv. Hale</strain>
    </source>
</reference>
<organism evidence="1 2">
    <name type="scientific">Ricinus communis</name>
    <name type="common">Castor bean</name>
    <dbReference type="NCBI Taxonomy" id="3988"/>
    <lineage>
        <taxon>Eukaryota</taxon>
        <taxon>Viridiplantae</taxon>
        <taxon>Streptophyta</taxon>
        <taxon>Embryophyta</taxon>
        <taxon>Tracheophyta</taxon>
        <taxon>Spermatophyta</taxon>
        <taxon>Magnoliopsida</taxon>
        <taxon>eudicotyledons</taxon>
        <taxon>Gunneridae</taxon>
        <taxon>Pentapetalae</taxon>
        <taxon>rosids</taxon>
        <taxon>fabids</taxon>
        <taxon>Malpighiales</taxon>
        <taxon>Euphorbiaceae</taxon>
        <taxon>Acalyphoideae</taxon>
        <taxon>Acalypheae</taxon>
        <taxon>Ricinus</taxon>
    </lineage>
</organism>
<dbReference type="Proteomes" id="UP000008311">
    <property type="component" value="Unassembled WGS sequence"/>
</dbReference>
<dbReference type="AlphaFoldDB" id="B9TMR4"/>
<protein>
    <submittedName>
        <fullName evidence="1">Uncharacterized protein</fullName>
    </submittedName>
</protein>